<accession>A0A2P5F9Y5</accession>
<dbReference type="GO" id="GO:0003676">
    <property type="term" value="F:nucleic acid binding"/>
    <property type="evidence" value="ECO:0007669"/>
    <property type="project" value="InterPro"/>
</dbReference>
<keyword evidence="3 4" id="KW-0862">Zinc</keyword>
<feature type="region of interest" description="Disordered" evidence="6">
    <location>
        <begin position="252"/>
        <end position="283"/>
    </location>
</feature>
<feature type="compositionally biased region" description="Acidic residues" evidence="6">
    <location>
        <begin position="252"/>
        <end position="274"/>
    </location>
</feature>
<dbReference type="Pfam" id="PF18044">
    <property type="entry name" value="zf-CCCH_4"/>
    <property type="match status" value="1"/>
</dbReference>
<dbReference type="PROSITE" id="PS50103">
    <property type="entry name" value="ZF_C3H1"/>
    <property type="match status" value="1"/>
</dbReference>
<evidence type="ECO:0000256" key="2">
    <source>
        <dbReference type="ARBA" id="ARBA00022771"/>
    </source>
</evidence>
<dbReference type="STRING" id="63057.A0A2P5F9Y5"/>
<feature type="compositionally biased region" description="Basic residues" evidence="6">
    <location>
        <begin position="363"/>
        <end position="375"/>
    </location>
</feature>
<evidence type="ECO:0000256" key="1">
    <source>
        <dbReference type="ARBA" id="ARBA00022723"/>
    </source>
</evidence>
<protein>
    <submittedName>
        <fullName evidence="9">Zinc finger, CCCH-type domain containing protein</fullName>
    </submittedName>
</protein>
<dbReference type="GO" id="GO:0008270">
    <property type="term" value="F:zinc ion binding"/>
    <property type="evidence" value="ECO:0007669"/>
    <property type="project" value="UniProtKB-KW"/>
</dbReference>
<dbReference type="EMBL" id="JXTC01000050">
    <property type="protein sequence ID" value="PON94593.1"/>
    <property type="molecule type" value="Genomic_DNA"/>
</dbReference>
<comment type="caution">
    <text evidence="9">The sequence shown here is derived from an EMBL/GenBank/DDBJ whole genome shotgun (WGS) entry which is preliminary data.</text>
</comment>
<evidence type="ECO:0000256" key="5">
    <source>
        <dbReference type="SAM" id="Coils"/>
    </source>
</evidence>
<feature type="compositionally biased region" description="Acidic residues" evidence="6">
    <location>
        <begin position="90"/>
        <end position="108"/>
    </location>
</feature>
<feature type="region of interest" description="Disordered" evidence="6">
    <location>
        <begin position="79"/>
        <end position="108"/>
    </location>
</feature>
<feature type="region of interest" description="Disordered" evidence="6">
    <location>
        <begin position="349"/>
        <end position="376"/>
    </location>
</feature>
<evidence type="ECO:0000259" key="8">
    <source>
        <dbReference type="PROSITE" id="PS50174"/>
    </source>
</evidence>
<dbReference type="AlphaFoldDB" id="A0A2P5F9Y5"/>
<evidence type="ECO:0000313" key="9">
    <source>
        <dbReference type="EMBL" id="PON94593.1"/>
    </source>
</evidence>
<evidence type="ECO:0000256" key="6">
    <source>
        <dbReference type="SAM" id="MobiDB-lite"/>
    </source>
</evidence>
<feature type="domain" description="G-patch" evidence="8">
    <location>
        <begin position="304"/>
        <end position="350"/>
    </location>
</feature>
<gene>
    <name evidence="9" type="ORF">TorRG33x02_096280</name>
</gene>
<evidence type="ECO:0000256" key="3">
    <source>
        <dbReference type="ARBA" id="ARBA00022833"/>
    </source>
</evidence>
<dbReference type="Proteomes" id="UP000237000">
    <property type="component" value="Unassembled WGS sequence"/>
</dbReference>
<feature type="coiled-coil region" evidence="5">
    <location>
        <begin position="432"/>
        <end position="490"/>
    </location>
</feature>
<feature type="zinc finger region" description="C3H1-type" evidence="4">
    <location>
        <begin position="150"/>
        <end position="177"/>
    </location>
</feature>
<name>A0A2P5F9Y5_TREOI</name>
<organism evidence="9 10">
    <name type="scientific">Trema orientale</name>
    <name type="common">Charcoal tree</name>
    <name type="synonym">Celtis orientalis</name>
    <dbReference type="NCBI Taxonomy" id="63057"/>
    <lineage>
        <taxon>Eukaryota</taxon>
        <taxon>Viridiplantae</taxon>
        <taxon>Streptophyta</taxon>
        <taxon>Embryophyta</taxon>
        <taxon>Tracheophyta</taxon>
        <taxon>Spermatophyta</taxon>
        <taxon>Magnoliopsida</taxon>
        <taxon>eudicotyledons</taxon>
        <taxon>Gunneridae</taxon>
        <taxon>Pentapetalae</taxon>
        <taxon>rosids</taxon>
        <taxon>fabids</taxon>
        <taxon>Rosales</taxon>
        <taxon>Cannabaceae</taxon>
        <taxon>Trema</taxon>
    </lineage>
</organism>
<evidence type="ECO:0000256" key="4">
    <source>
        <dbReference type="PROSITE-ProRule" id="PRU00723"/>
    </source>
</evidence>
<feature type="compositionally biased region" description="Basic and acidic residues" evidence="6">
    <location>
        <begin position="417"/>
        <end position="427"/>
    </location>
</feature>
<keyword evidence="2 4" id="KW-0863">Zinc-finger</keyword>
<keyword evidence="1 4" id="KW-0479">Metal-binding</keyword>
<dbReference type="PROSITE" id="PS50174">
    <property type="entry name" value="G_PATCH"/>
    <property type="match status" value="1"/>
</dbReference>
<dbReference type="InParanoid" id="A0A2P5F9Y5"/>
<feature type="region of interest" description="Disordered" evidence="6">
    <location>
        <begin position="408"/>
        <end position="427"/>
    </location>
</feature>
<feature type="domain" description="C3H1-type" evidence="7">
    <location>
        <begin position="150"/>
        <end position="177"/>
    </location>
</feature>
<dbReference type="SMART" id="SM00443">
    <property type="entry name" value="G_patch"/>
    <property type="match status" value="1"/>
</dbReference>
<dbReference type="PANTHER" id="PTHR47650">
    <property type="entry name" value="ZINC FINGER CCCH DOMAIN-CONTAINING PROTEIN 22"/>
    <property type="match status" value="1"/>
</dbReference>
<feature type="compositionally biased region" description="Basic and acidic residues" evidence="6">
    <location>
        <begin position="79"/>
        <end position="88"/>
    </location>
</feature>
<evidence type="ECO:0000259" key="7">
    <source>
        <dbReference type="PROSITE" id="PS50103"/>
    </source>
</evidence>
<keyword evidence="10" id="KW-1185">Reference proteome</keyword>
<dbReference type="InterPro" id="IPR041367">
    <property type="entry name" value="Znf-CCCH_4"/>
</dbReference>
<sequence length="503" mass="56239">MANEEERLLETQLELQLHEQRDSLTALEDALASDPSNPELLPVYEELVQAIKDAEEGLFHLKRARLLREADSALQASCHTDHEAKVEPLDPTDVEPLDPTDVEPEPLEDQSYNIGSKCRFRHTDGRWYNGRIVTLDASGSAKISFLHPTSESMLMCKFFLQQRCRFGTTCRLSHGVDVPLSSLKKYIPTVWEQSVVGSSVWAVSDSKGGLWREGELESWDDALGVGKVVFRDDGSSANLGDEAITLSEYAEISDEEEIDSSSEQSDSSDYDEEGPQGLGFLDSSTLQRGIQKETVIFAKWENHTRGIASKMMANMGYQEGMGLGVSGQGMVDPISVRVLPAKQSLDLAVESREGEESKENQGKKRSRGGKRKRDKKFAVLARAAKEEEERAPDIFSLINNQLAKHGEALNGSAKKQQNRDSAEGKKVDRRTLVAFDDEVKDLRIRIEKLEEMVNRNRKEKVVYEAAMRKLNETKKALADAEAAQASASNAVMSREKEKRWLKF</sequence>
<dbReference type="FunCoup" id="A0A2P5F9Y5">
    <property type="interactions" value="1828"/>
</dbReference>
<proteinExistence type="predicted"/>
<dbReference type="PANTHER" id="PTHR47650:SF2">
    <property type="entry name" value="ZINC FINGER CCCH DOMAIN-CONTAINING PROTEIN 22"/>
    <property type="match status" value="1"/>
</dbReference>
<reference evidence="10" key="1">
    <citation type="submission" date="2016-06" db="EMBL/GenBank/DDBJ databases">
        <title>Parallel loss of symbiosis genes in relatives of nitrogen-fixing non-legume Parasponia.</title>
        <authorList>
            <person name="Van Velzen R."/>
            <person name="Holmer R."/>
            <person name="Bu F."/>
            <person name="Rutten L."/>
            <person name="Van Zeijl A."/>
            <person name="Liu W."/>
            <person name="Santuari L."/>
            <person name="Cao Q."/>
            <person name="Sharma T."/>
            <person name="Shen D."/>
            <person name="Roswanjaya Y."/>
            <person name="Wardhani T."/>
            <person name="Kalhor M.S."/>
            <person name="Jansen J."/>
            <person name="Van den Hoogen J."/>
            <person name="Gungor B."/>
            <person name="Hartog M."/>
            <person name="Hontelez J."/>
            <person name="Verver J."/>
            <person name="Yang W.-C."/>
            <person name="Schijlen E."/>
            <person name="Repin R."/>
            <person name="Schilthuizen M."/>
            <person name="Schranz E."/>
            <person name="Heidstra R."/>
            <person name="Miyata K."/>
            <person name="Fedorova E."/>
            <person name="Kohlen W."/>
            <person name="Bisseling T."/>
            <person name="Smit S."/>
            <person name="Geurts R."/>
        </authorList>
    </citation>
    <scope>NUCLEOTIDE SEQUENCE [LARGE SCALE GENOMIC DNA]</scope>
    <source>
        <strain evidence="10">cv. RG33-2</strain>
    </source>
</reference>
<dbReference type="Gene3D" id="2.30.30.1190">
    <property type="match status" value="1"/>
</dbReference>
<dbReference type="Pfam" id="PF01585">
    <property type="entry name" value="G-patch"/>
    <property type="match status" value="1"/>
</dbReference>
<feature type="compositionally biased region" description="Basic and acidic residues" evidence="6">
    <location>
        <begin position="349"/>
        <end position="362"/>
    </location>
</feature>
<evidence type="ECO:0000313" key="10">
    <source>
        <dbReference type="Proteomes" id="UP000237000"/>
    </source>
</evidence>
<dbReference type="InterPro" id="IPR000571">
    <property type="entry name" value="Znf_CCCH"/>
</dbReference>
<dbReference type="InterPro" id="IPR000467">
    <property type="entry name" value="G_patch_dom"/>
</dbReference>
<dbReference type="OrthoDB" id="4822at2759"/>
<keyword evidence="5" id="KW-0175">Coiled coil</keyword>